<gene>
    <name evidence="2" type="ordered locus">OTBS_0993</name>
</gene>
<feature type="transmembrane region" description="Helical" evidence="1">
    <location>
        <begin position="75"/>
        <end position="95"/>
    </location>
</feature>
<feature type="transmembrane region" description="Helical" evidence="1">
    <location>
        <begin position="101"/>
        <end position="121"/>
    </location>
</feature>
<dbReference type="KEGG" id="ots:OTBS_0993"/>
<dbReference type="Proteomes" id="UP000001565">
    <property type="component" value="Chromosome"/>
</dbReference>
<reference evidence="2 3" key="1">
    <citation type="journal article" date="2007" name="Proc. Natl. Acad. Sci. U.S.A.">
        <title>The Orientia tsutsugamushi genome reveals massive proliferation of conjugative type IV secretion system and host-cell interaction genes.</title>
        <authorList>
            <person name="Cho N.-H."/>
            <person name="Kim H.-R."/>
            <person name="Lee J.-H."/>
            <person name="Kim S.-Y."/>
            <person name="Kim J."/>
            <person name="Cha S."/>
            <person name="Kim S.-Y."/>
            <person name="Darby A.C."/>
            <person name="Fuxelius H.-H."/>
            <person name="Yin J."/>
            <person name="Kim J.H."/>
            <person name="Kim J."/>
            <person name="Lee S.J."/>
            <person name="Koh Y.-S."/>
            <person name="Jang W.-J."/>
            <person name="Park K.-H."/>
            <person name="Andersson S.G.E."/>
            <person name="Choi M.-S."/>
            <person name="Kim I.-S."/>
        </authorList>
    </citation>
    <scope>NUCLEOTIDE SEQUENCE [LARGE SCALE GENOMIC DNA]</scope>
    <source>
        <strain evidence="2 3">Boryong</strain>
    </source>
</reference>
<dbReference type="HOGENOM" id="CLU_158595_0_0_5"/>
<keyword evidence="1" id="KW-0472">Membrane</keyword>
<keyword evidence="1" id="KW-0812">Transmembrane</keyword>
<evidence type="ECO:0000256" key="1">
    <source>
        <dbReference type="SAM" id="Phobius"/>
    </source>
</evidence>
<dbReference type="AlphaFoldDB" id="A5CDR3"/>
<dbReference type="EMBL" id="AM494475">
    <property type="protein sequence ID" value="CAM80059.1"/>
    <property type="molecule type" value="Genomic_DNA"/>
</dbReference>
<proteinExistence type="predicted"/>
<protein>
    <submittedName>
        <fullName evidence="2">Uncharacterized protein</fullName>
    </submittedName>
</protein>
<evidence type="ECO:0000313" key="2">
    <source>
        <dbReference type="EMBL" id="CAM80059.1"/>
    </source>
</evidence>
<organism evidence="2 3">
    <name type="scientific">Orientia tsutsugamushi (strain Boryong)</name>
    <name type="common">Rickettsia tsutsugamushi</name>
    <dbReference type="NCBI Taxonomy" id="357244"/>
    <lineage>
        <taxon>Bacteria</taxon>
        <taxon>Pseudomonadati</taxon>
        <taxon>Pseudomonadota</taxon>
        <taxon>Alphaproteobacteria</taxon>
        <taxon>Rickettsiales</taxon>
        <taxon>Rickettsiaceae</taxon>
        <taxon>Rickettsieae</taxon>
        <taxon>Orientia</taxon>
    </lineage>
</organism>
<keyword evidence="1" id="KW-1133">Transmembrane helix</keyword>
<evidence type="ECO:0000313" key="3">
    <source>
        <dbReference type="Proteomes" id="UP000001565"/>
    </source>
</evidence>
<sequence length="127" mass="14423">MLEHIGFHYISLSGLSRSPFGFGSNVSLSTLYYCSYLQQHKTRYMVDLASPSITGLSPVRLIHLFLTHRPNLLRLFRYLSAIILNCFSIPITVSFTTLSPANLGLFFLSFLVKGFFLLFFFGNSELL</sequence>
<accession>A5CDR3</accession>
<name>A5CDR3_ORITB</name>